<accession>A0A2K3PEW5</accession>
<name>A0A2K3PEW5_TRIPR</name>
<evidence type="ECO:0000313" key="2">
    <source>
        <dbReference type="Proteomes" id="UP000236291"/>
    </source>
</evidence>
<organism evidence="1 2">
    <name type="scientific">Trifolium pratense</name>
    <name type="common">Red clover</name>
    <dbReference type="NCBI Taxonomy" id="57577"/>
    <lineage>
        <taxon>Eukaryota</taxon>
        <taxon>Viridiplantae</taxon>
        <taxon>Streptophyta</taxon>
        <taxon>Embryophyta</taxon>
        <taxon>Tracheophyta</taxon>
        <taxon>Spermatophyta</taxon>
        <taxon>Magnoliopsida</taxon>
        <taxon>eudicotyledons</taxon>
        <taxon>Gunneridae</taxon>
        <taxon>Pentapetalae</taxon>
        <taxon>rosids</taxon>
        <taxon>fabids</taxon>
        <taxon>Fabales</taxon>
        <taxon>Fabaceae</taxon>
        <taxon>Papilionoideae</taxon>
        <taxon>50 kb inversion clade</taxon>
        <taxon>NPAAA clade</taxon>
        <taxon>Hologalegina</taxon>
        <taxon>IRL clade</taxon>
        <taxon>Trifolieae</taxon>
        <taxon>Trifolium</taxon>
    </lineage>
</organism>
<dbReference type="AlphaFoldDB" id="A0A2K3PEW5"/>
<proteinExistence type="predicted"/>
<reference evidence="1 2" key="2">
    <citation type="journal article" date="2017" name="Front. Plant Sci.">
        <title>Gene Classification and Mining of Molecular Markers Useful in Red Clover (Trifolium pratense) Breeding.</title>
        <authorList>
            <person name="Istvanek J."/>
            <person name="Dluhosova J."/>
            <person name="Dluhos P."/>
            <person name="Patkova L."/>
            <person name="Nedelnik J."/>
            <person name="Repkova J."/>
        </authorList>
    </citation>
    <scope>NUCLEOTIDE SEQUENCE [LARGE SCALE GENOMIC DNA]</scope>
    <source>
        <strain evidence="2">cv. Tatra</strain>
        <tissue evidence="1">Young leaves</tissue>
    </source>
</reference>
<dbReference type="EMBL" id="ASHM01006385">
    <property type="protein sequence ID" value="PNY13837.1"/>
    <property type="molecule type" value="Genomic_DNA"/>
</dbReference>
<protein>
    <submittedName>
        <fullName evidence="1">DUF674 family protein</fullName>
    </submittedName>
</protein>
<reference evidence="1 2" key="1">
    <citation type="journal article" date="2014" name="Am. J. Bot.">
        <title>Genome assembly and annotation for red clover (Trifolium pratense; Fabaceae).</title>
        <authorList>
            <person name="Istvanek J."/>
            <person name="Jaros M."/>
            <person name="Krenek A."/>
            <person name="Repkova J."/>
        </authorList>
    </citation>
    <scope>NUCLEOTIDE SEQUENCE [LARGE SCALE GENOMIC DNA]</scope>
    <source>
        <strain evidence="2">cv. Tatra</strain>
        <tissue evidence="1">Young leaves</tissue>
    </source>
</reference>
<dbReference type="Proteomes" id="UP000236291">
    <property type="component" value="Unassembled WGS sequence"/>
</dbReference>
<dbReference type="InterPro" id="IPR007750">
    <property type="entry name" value="DUF674"/>
</dbReference>
<evidence type="ECO:0000313" key="1">
    <source>
        <dbReference type="EMBL" id="PNY13837.1"/>
    </source>
</evidence>
<dbReference type="PANTHER" id="PTHR33103:SF102">
    <property type="entry name" value="DUF674 FAMILY PROTEIN"/>
    <property type="match status" value="1"/>
</dbReference>
<comment type="caution">
    <text evidence="1">The sequence shown here is derived from an EMBL/GenBank/DDBJ whole genome shotgun (WGS) entry which is preliminary data.</text>
</comment>
<dbReference type="Pfam" id="PF05056">
    <property type="entry name" value="DUF674"/>
    <property type="match status" value="2"/>
</dbReference>
<gene>
    <name evidence="1" type="ORF">L195_g010505</name>
</gene>
<sequence>MLLQPINSAEDYCNTLKLNIDDSHPTKYFVCSNYTDCQHYNREMTISTYKDKHKSSCGNPFTLPVFFKHFRQGFVNSGATFVITDNLTVMPNCIDYTSFSLLQEFDINSPSSVKEIVLNVTKEKVLDLLKCSLLSKSTLTDLFLGKKPSLGSSSFSSSDVETSRNIEIILKLVIRKSDGIARIFGEGCSLGSINGLYKSVADLNENKYLISKEAKNRVFDPCIAPQIKLNKQILPILEPGDNSYTANLKIMNFSKSASPGESYVKGPAIMKTPLNDLKEKVVTIGIKECLSILKAALTSTSALTNGLAHLLTEVKEEK</sequence>
<dbReference type="PANTHER" id="PTHR33103">
    <property type="entry name" value="OS01G0153900 PROTEIN"/>
    <property type="match status" value="1"/>
</dbReference>